<keyword evidence="3 8" id="KW-0507">mRNA processing</keyword>
<dbReference type="NCBIfam" id="TIGR02191">
    <property type="entry name" value="RNaseIII"/>
    <property type="match status" value="1"/>
</dbReference>
<feature type="active site" evidence="8">
    <location>
        <position position="142"/>
    </location>
</feature>
<comment type="catalytic activity">
    <reaction evidence="1 8">
        <text>Endonucleolytic cleavage to 5'-phosphomonoester.</text>
        <dbReference type="EC" id="3.1.26.3"/>
    </reaction>
</comment>
<evidence type="ECO:0000256" key="8">
    <source>
        <dbReference type="HAMAP-Rule" id="MF_00104"/>
    </source>
</evidence>
<dbReference type="Gene3D" id="1.10.1520.10">
    <property type="entry name" value="Ribonuclease III domain"/>
    <property type="match status" value="1"/>
</dbReference>
<dbReference type="SMART" id="SM00358">
    <property type="entry name" value="DSRM"/>
    <property type="match status" value="1"/>
</dbReference>
<dbReference type="FunFam" id="3.30.160.20:FF:000007">
    <property type="entry name" value="Double-stranded RNA-binding protein Staufen homolog 1"/>
    <property type="match status" value="1"/>
</dbReference>
<keyword evidence="6 8" id="KW-0378">Hydrolase</keyword>
<dbReference type="PROSITE" id="PS50137">
    <property type="entry name" value="DS_RBD"/>
    <property type="match status" value="1"/>
</dbReference>
<keyword evidence="8" id="KW-0460">Magnesium</keyword>
<comment type="subunit">
    <text evidence="8">Homodimer.</text>
</comment>
<dbReference type="GO" id="GO:0019843">
    <property type="term" value="F:rRNA binding"/>
    <property type="evidence" value="ECO:0007669"/>
    <property type="project" value="UniProtKB-KW"/>
</dbReference>
<keyword evidence="8" id="KW-0819">tRNA processing</keyword>
<evidence type="ECO:0000256" key="7">
    <source>
        <dbReference type="ARBA" id="ARBA00022884"/>
    </source>
</evidence>
<dbReference type="InterPro" id="IPR011907">
    <property type="entry name" value="RNase_III"/>
</dbReference>
<evidence type="ECO:0000256" key="3">
    <source>
        <dbReference type="ARBA" id="ARBA00022664"/>
    </source>
</evidence>
<proteinExistence type="inferred from homology"/>
<dbReference type="CDD" id="cd10845">
    <property type="entry name" value="DSRM_RNAse_III_family"/>
    <property type="match status" value="1"/>
</dbReference>
<dbReference type="SUPFAM" id="SSF69065">
    <property type="entry name" value="RNase III domain-like"/>
    <property type="match status" value="1"/>
</dbReference>
<gene>
    <name evidence="8" type="primary">rnc</name>
    <name evidence="12" type="ORF">AVDCRST_MAG56-1922</name>
</gene>
<evidence type="ECO:0000256" key="2">
    <source>
        <dbReference type="ARBA" id="ARBA00010183"/>
    </source>
</evidence>
<dbReference type="GO" id="GO:0003725">
    <property type="term" value="F:double-stranded RNA binding"/>
    <property type="evidence" value="ECO:0007669"/>
    <property type="project" value="TreeGrafter"/>
</dbReference>
<evidence type="ECO:0000256" key="6">
    <source>
        <dbReference type="ARBA" id="ARBA00022801"/>
    </source>
</evidence>
<feature type="domain" description="RNase III" evidence="11">
    <location>
        <begin position="25"/>
        <end position="153"/>
    </location>
</feature>
<dbReference type="CDD" id="cd00593">
    <property type="entry name" value="RIBOc"/>
    <property type="match status" value="1"/>
</dbReference>
<evidence type="ECO:0000256" key="5">
    <source>
        <dbReference type="ARBA" id="ARBA00022759"/>
    </source>
</evidence>
<keyword evidence="8" id="KW-0699">rRNA-binding</keyword>
<dbReference type="InterPro" id="IPR014720">
    <property type="entry name" value="dsRBD_dom"/>
</dbReference>
<dbReference type="GO" id="GO:0006397">
    <property type="term" value="P:mRNA processing"/>
    <property type="evidence" value="ECO:0007669"/>
    <property type="project" value="UniProtKB-UniRule"/>
</dbReference>
<name>A0A6J4IHR2_9SPHI</name>
<dbReference type="GO" id="GO:0004525">
    <property type="term" value="F:ribonuclease III activity"/>
    <property type="evidence" value="ECO:0007669"/>
    <property type="project" value="UniProtKB-UniRule"/>
</dbReference>
<dbReference type="Pfam" id="PF00035">
    <property type="entry name" value="dsrm"/>
    <property type="match status" value="1"/>
</dbReference>
<dbReference type="AlphaFoldDB" id="A0A6J4IHR2"/>
<evidence type="ECO:0000256" key="9">
    <source>
        <dbReference type="SAM" id="MobiDB-lite"/>
    </source>
</evidence>
<feature type="binding site" evidence="8">
    <location>
        <position position="68"/>
    </location>
    <ligand>
        <name>Mg(2+)</name>
        <dbReference type="ChEBI" id="CHEBI:18420"/>
    </ligand>
</feature>
<reference evidence="12" key="1">
    <citation type="submission" date="2020-02" db="EMBL/GenBank/DDBJ databases">
        <authorList>
            <person name="Meier V. D."/>
        </authorList>
    </citation>
    <scope>NUCLEOTIDE SEQUENCE</scope>
    <source>
        <strain evidence="12">AVDCRST_MAG56</strain>
    </source>
</reference>
<dbReference type="Gene3D" id="3.30.160.20">
    <property type="match status" value="1"/>
</dbReference>
<keyword evidence="7 8" id="KW-0694">RNA-binding</keyword>
<comment type="subcellular location">
    <subcellularLocation>
        <location evidence="8">Cytoplasm</location>
    </subcellularLocation>
</comment>
<keyword evidence="8" id="KW-0963">Cytoplasm</keyword>
<feature type="domain" description="DRBM" evidence="10">
    <location>
        <begin position="181"/>
        <end position="249"/>
    </location>
</feature>
<organism evidence="12">
    <name type="scientific">uncultured Cytophagales bacterium</name>
    <dbReference type="NCBI Taxonomy" id="158755"/>
    <lineage>
        <taxon>Bacteria</taxon>
        <taxon>Pseudomonadati</taxon>
        <taxon>Bacteroidota</taxon>
        <taxon>Sphingobacteriia</taxon>
        <taxon>Sphingobacteriales</taxon>
        <taxon>environmental samples</taxon>
    </lineage>
</organism>
<comment type="similarity">
    <text evidence="2">Belongs to the ribonuclease III family.</text>
</comment>
<keyword evidence="8" id="KW-0698">rRNA processing</keyword>
<evidence type="ECO:0000256" key="4">
    <source>
        <dbReference type="ARBA" id="ARBA00022722"/>
    </source>
</evidence>
<keyword evidence="4 8" id="KW-0540">Nuclease</keyword>
<protein>
    <recommendedName>
        <fullName evidence="8">Ribonuclease 3</fullName>
        <ecNumber evidence="8">3.1.26.3</ecNumber>
    </recommendedName>
    <alternativeName>
        <fullName evidence="8">Ribonuclease III</fullName>
        <shortName evidence="8">RNase III</shortName>
    </alternativeName>
</protein>
<evidence type="ECO:0000313" key="12">
    <source>
        <dbReference type="EMBL" id="CAA9250802.1"/>
    </source>
</evidence>
<dbReference type="PROSITE" id="PS00517">
    <property type="entry name" value="RNASE_3_1"/>
    <property type="match status" value="1"/>
</dbReference>
<dbReference type="PANTHER" id="PTHR11207">
    <property type="entry name" value="RIBONUCLEASE III"/>
    <property type="match status" value="1"/>
</dbReference>
<dbReference type="GO" id="GO:0005737">
    <property type="term" value="C:cytoplasm"/>
    <property type="evidence" value="ECO:0007669"/>
    <property type="project" value="UniProtKB-SubCell"/>
</dbReference>
<dbReference type="SUPFAM" id="SSF54768">
    <property type="entry name" value="dsRNA-binding domain-like"/>
    <property type="match status" value="1"/>
</dbReference>
<dbReference type="EC" id="3.1.26.3" evidence="8"/>
<comment type="function">
    <text evidence="8">Digests double-stranded RNA. Involved in the processing of primary rRNA transcript to yield the immediate precursors to the large and small rRNAs (23S and 16S). Processes some mRNAs, and tRNAs when they are encoded in the rRNA operon. Processes pre-crRNA and tracrRNA of type II CRISPR loci if present in the organism.</text>
</comment>
<dbReference type="GO" id="GO:0010468">
    <property type="term" value="P:regulation of gene expression"/>
    <property type="evidence" value="ECO:0007669"/>
    <property type="project" value="TreeGrafter"/>
</dbReference>
<dbReference type="HAMAP" id="MF_00104">
    <property type="entry name" value="RNase_III"/>
    <property type="match status" value="1"/>
</dbReference>
<dbReference type="GO" id="GO:0006364">
    <property type="term" value="P:rRNA processing"/>
    <property type="evidence" value="ECO:0007669"/>
    <property type="project" value="UniProtKB-UniRule"/>
</dbReference>
<dbReference type="Pfam" id="PF14622">
    <property type="entry name" value="Ribonucleas_3_3"/>
    <property type="match status" value="1"/>
</dbReference>
<comment type="cofactor">
    <cofactor evidence="8">
        <name>Mg(2+)</name>
        <dbReference type="ChEBI" id="CHEBI:18420"/>
    </cofactor>
</comment>
<feature type="active site" evidence="8">
    <location>
        <position position="72"/>
    </location>
</feature>
<dbReference type="SMART" id="SM00535">
    <property type="entry name" value="RIBOc"/>
    <property type="match status" value="1"/>
</dbReference>
<feature type="binding site" evidence="8">
    <location>
        <position position="142"/>
    </location>
    <ligand>
        <name>Mg(2+)</name>
        <dbReference type="ChEBI" id="CHEBI:18420"/>
    </ligand>
</feature>
<dbReference type="EMBL" id="CADCTQ010000176">
    <property type="protein sequence ID" value="CAA9250802.1"/>
    <property type="molecule type" value="Genomic_DNA"/>
</dbReference>
<evidence type="ECO:0000256" key="1">
    <source>
        <dbReference type="ARBA" id="ARBA00000109"/>
    </source>
</evidence>
<dbReference type="InterPro" id="IPR000999">
    <property type="entry name" value="RNase_III_dom"/>
</dbReference>
<feature type="region of interest" description="Disordered" evidence="9">
    <location>
        <begin position="244"/>
        <end position="266"/>
    </location>
</feature>
<keyword evidence="5 8" id="KW-0255">Endonuclease</keyword>
<feature type="compositionally biased region" description="Basic and acidic residues" evidence="9">
    <location>
        <begin position="244"/>
        <end position="258"/>
    </location>
</feature>
<sequence length="266" mass="29951">MAGLFKLVEKLFRRSPDKEKDGRLAESIRGITGIKPENLNLYKLALMHTSAAKGVSTTGFRESNERLEYLGDAILGAVVAEYLFKKFPYKGEGFLTEIRSRIVNRESLNNLGKTLGLNKLIVYDGHRRTMYTHKSMSGDALEALVGAVYLDKGFKHSRKFIVKRLIAPHFDLEKVIENNLNFKSILIEWAQRQNKKLRFEILEERGETHNKEFVAQVLIDDQPVATGAGFSKKKAEQAAAEKSCEQLEIKQGERKPEEGPGLAGAK</sequence>
<dbReference type="GO" id="GO:0046872">
    <property type="term" value="F:metal ion binding"/>
    <property type="evidence" value="ECO:0007669"/>
    <property type="project" value="UniProtKB-KW"/>
</dbReference>
<evidence type="ECO:0000259" key="10">
    <source>
        <dbReference type="PROSITE" id="PS50137"/>
    </source>
</evidence>
<accession>A0A6J4IHR2</accession>
<dbReference type="PROSITE" id="PS50142">
    <property type="entry name" value="RNASE_3_2"/>
    <property type="match status" value="1"/>
</dbReference>
<keyword evidence="8" id="KW-0479">Metal-binding</keyword>
<dbReference type="PANTHER" id="PTHR11207:SF0">
    <property type="entry name" value="RIBONUCLEASE 3"/>
    <property type="match status" value="1"/>
</dbReference>
<evidence type="ECO:0000259" key="11">
    <source>
        <dbReference type="PROSITE" id="PS50142"/>
    </source>
</evidence>
<feature type="binding site" evidence="8">
    <location>
        <position position="139"/>
    </location>
    <ligand>
        <name>Mg(2+)</name>
        <dbReference type="ChEBI" id="CHEBI:18420"/>
    </ligand>
</feature>
<dbReference type="InterPro" id="IPR036389">
    <property type="entry name" value="RNase_III_sf"/>
</dbReference>
<dbReference type="GO" id="GO:0008033">
    <property type="term" value="P:tRNA processing"/>
    <property type="evidence" value="ECO:0007669"/>
    <property type="project" value="UniProtKB-KW"/>
</dbReference>